<feature type="region of interest" description="Disordered" evidence="5">
    <location>
        <begin position="518"/>
        <end position="793"/>
    </location>
</feature>
<dbReference type="EMBL" id="UYSU01038022">
    <property type="protein sequence ID" value="VDL99756.1"/>
    <property type="molecule type" value="Genomic_DNA"/>
</dbReference>
<keyword evidence="3" id="KW-0804">Transcription</keyword>
<comment type="subcellular location">
    <subcellularLocation>
        <location evidence="1">Nucleus</location>
    </subcellularLocation>
</comment>
<gene>
    <name evidence="7" type="ORF">SSLN_LOCUS13371</name>
</gene>
<feature type="compositionally biased region" description="Polar residues" evidence="5">
    <location>
        <begin position="689"/>
        <end position="703"/>
    </location>
</feature>
<accession>A0A183TA73</accession>
<keyword evidence="4" id="KW-0539">Nucleus</keyword>
<evidence type="ECO:0000256" key="5">
    <source>
        <dbReference type="SAM" id="MobiDB-lite"/>
    </source>
</evidence>
<name>A0A183TA73_SCHSO</name>
<dbReference type="Gene3D" id="1.10.20.10">
    <property type="entry name" value="Histone, subunit A"/>
    <property type="match status" value="1"/>
</dbReference>
<keyword evidence="2" id="KW-0805">Transcription regulation</keyword>
<feature type="domain" description="Bromodomain associated" evidence="6">
    <location>
        <begin position="8"/>
        <end position="46"/>
    </location>
</feature>
<feature type="compositionally biased region" description="Pro residues" evidence="5">
    <location>
        <begin position="782"/>
        <end position="791"/>
    </location>
</feature>
<feature type="region of interest" description="Disordered" evidence="5">
    <location>
        <begin position="815"/>
        <end position="868"/>
    </location>
</feature>
<dbReference type="WBParaSite" id="SSLN_0001387401-mRNA-1">
    <property type="protein sequence ID" value="SSLN_0001387401-mRNA-1"/>
    <property type="gene ID" value="SSLN_0001387401"/>
</dbReference>
<feature type="compositionally biased region" description="Polar residues" evidence="5">
    <location>
        <begin position="646"/>
        <end position="657"/>
    </location>
</feature>
<feature type="compositionally biased region" description="Polar residues" evidence="5">
    <location>
        <begin position="570"/>
        <end position="584"/>
    </location>
</feature>
<dbReference type="InterPro" id="IPR009072">
    <property type="entry name" value="Histone-fold"/>
</dbReference>
<dbReference type="Proteomes" id="UP000275846">
    <property type="component" value="Unassembled WGS sequence"/>
</dbReference>
<reference evidence="7 8" key="2">
    <citation type="submission" date="2018-11" db="EMBL/GenBank/DDBJ databases">
        <authorList>
            <consortium name="Pathogen Informatics"/>
        </authorList>
    </citation>
    <scope>NUCLEOTIDE SEQUENCE [LARGE SCALE GENOMIC DNA]</scope>
    <source>
        <strain evidence="7 8">NST_G2</strain>
    </source>
</reference>
<feature type="compositionally biased region" description="Low complexity" evidence="5">
    <location>
        <begin position="735"/>
        <end position="763"/>
    </location>
</feature>
<evidence type="ECO:0000313" key="8">
    <source>
        <dbReference type="Proteomes" id="UP000275846"/>
    </source>
</evidence>
<evidence type="ECO:0000313" key="7">
    <source>
        <dbReference type="EMBL" id="VDL99756.1"/>
    </source>
</evidence>
<feature type="region of interest" description="Disordered" evidence="5">
    <location>
        <begin position="170"/>
        <end position="217"/>
    </location>
</feature>
<keyword evidence="8" id="KW-1185">Reference proteome</keyword>
<evidence type="ECO:0000256" key="1">
    <source>
        <dbReference type="ARBA" id="ARBA00004123"/>
    </source>
</evidence>
<feature type="compositionally biased region" description="Basic and acidic residues" evidence="5">
    <location>
        <begin position="405"/>
        <end position="415"/>
    </location>
</feature>
<evidence type="ECO:0000256" key="3">
    <source>
        <dbReference type="ARBA" id="ARBA00023163"/>
    </source>
</evidence>
<dbReference type="Pfam" id="PF07524">
    <property type="entry name" value="Bromo_TP"/>
    <property type="match status" value="1"/>
</dbReference>
<feature type="region of interest" description="Disordered" evidence="5">
    <location>
        <begin position="468"/>
        <end position="492"/>
    </location>
</feature>
<dbReference type="STRING" id="70667.A0A183TA73"/>
<evidence type="ECO:0000313" key="9">
    <source>
        <dbReference type="WBParaSite" id="SSLN_0001387401-mRNA-1"/>
    </source>
</evidence>
<feature type="region of interest" description="Disordered" evidence="5">
    <location>
        <begin position="388"/>
        <end position="437"/>
    </location>
</feature>
<feature type="compositionally biased region" description="Low complexity" evidence="5">
    <location>
        <begin position="818"/>
        <end position="835"/>
    </location>
</feature>
<feature type="compositionally biased region" description="Polar residues" evidence="5">
    <location>
        <begin position="625"/>
        <end position="638"/>
    </location>
</feature>
<dbReference type="GO" id="GO:0046982">
    <property type="term" value="F:protein heterodimerization activity"/>
    <property type="evidence" value="ECO:0007669"/>
    <property type="project" value="InterPro"/>
</dbReference>
<evidence type="ECO:0000256" key="2">
    <source>
        <dbReference type="ARBA" id="ARBA00023015"/>
    </source>
</evidence>
<proteinExistence type="predicted"/>
<feature type="compositionally biased region" description="Polar residues" evidence="5">
    <location>
        <begin position="845"/>
        <end position="865"/>
    </location>
</feature>
<sequence length="961" mass="102215">MSAELLKASFTEIVATVCFQVGFEKASFEAIDILTDVLHKYLSNLSGFIAALGGKHFTMTHVFLPEDSYFGILDGVITLEVLDQPLESLLTFADEVAAYMPRPVPTKCLPLYGPDRLHLPPKEQYALTALQLSHLPSGPVAGPCQQNLPPWAARVSYRLTRVTYDPVTKRLSEHEPPTPIAVDTSSLAHRRSKRPSTSAFRRSSAATATQLSSPMPLLGAPSPRRAYNSKDAWAAALQLLNMGFEKSGYAVCLILVFMESSGLCTCLFLELTESYLCLCLFLLCCPLNVDNALSRCANRTPSISTGISATNCREVFTPIGFTTVNAKIIPADIGNKTRLCSVRGLLFIHFSSRLWIPATKRTFRSRKRRPSFGRRRPPASKRFALSSVWKSGPSSVPSVPEADEKEEKESVAVKEDESDGAGGLKLDARTPAASCHSSSTDIYHQTFGFSPDSSPSDLNYDEEIFHRKEGDTSLPAETTLTPKLPSPALPTPPTGVHLLPHTLPLLLLVISPVRSVSPGLCATDRTPAAPRSPDSTKDRLKLSPRASSPPRLERSETIATPAAESKPRSTRATESLTAAVSDQTKIAGGQRPLPSKSSKKKAKKTPFSFPPRGVATPKRRLPDSKASTVASKKPSSPGNDLPSIPSPSAYSDSNTEPMTDRERSTDFEMPLQQREPPPCSPKRREPSTLLKTDSTSASFQSSLPPAPSQAAFLSGSGTTQPTVLHFPPTKRPRSRTSSSLSSLSSHSSSSSSSSSSPSSGSFSILCPLPPSPGRGVSTQQAPPLPAGPPPFSSLTCLSQAPATVCRGPIPGPPPPCSLSPITNPRALESSAPSLAESDDGAKTPQAKQTSSPSSPATRTLSSISQRGAPATVRTCQLSDAGVGAAADDLVYTTTEFLHDVPQSVVIHRVKVFRQIHGGSVEVVSHLLALLLQLASGENHVGCSAVSSDATPGTVPALGGGL</sequence>
<dbReference type="AlphaFoldDB" id="A0A183TA73"/>
<dbReference type="GO" id="GO:0005634">
    <property type="term" value="C:nucleus"/>
    <property type="evidence" value="ECO:0007669"/>
    <property type="project" value="UniProtKB-SubCell"/>
</dbReference>
<evidence type="ECO:0000256" key="4">
    <source>
        <dbReference type="ARBA" id="ARBA00023242"/>
    </source>
</evidence>
<organism evidence="9">
    <name type="scientific">Schistocephalus solidus</name>
    <name type="common">Tapeworm</name>
    <dbReference type="NCBI Taxonomy" id="70667"/>
    <lineage>
        <taxon>Eukaryota</taxon>
        <taxon>Metazoa</taxon>
        <taxon>Spiralia</taxon>
        <taxon>Lophotrochozoa</taxon>
        <taxon>Platyhelminthes</taxon>
        <taxon>Cestoda</taxon>
        <taxon>Eucestoda</taxon>
        <taxon>Diphyllobothriidea</taxon>
        <taxon>Diphyllobothriidae</taxon>
        <taxon>Schistocephalus</taxon>
    </lineage>
</organism>
<reference evidence="9" key="1">
    <citation type="submission" date="2016-06" db="UniProtKB">
        <authorList>
            <consortium name="WormBaseParasite"/>
        </authorList>
    </citation>
    <scope>IDENTIFICATION</scope>
</reference>
<protein>
    <submittedName>
        <fullName evidence="9">BTP domain-containing protein</fullName>
    </submittedName>
</protein>
<feature type="compositionally biased region" description="Polar residues" evidence="5">
    <location>
        <begin position="388"/>
        <end position="397"/>
    </location>
</feature>
<evidence type="ECO:0000259" key="6">
    <source>
        <dbReference type="Pfam" id="PF07524"/>
    </source>
</evidence>
<feature type="compositionally biased region" description="Low complexity" evidence="5">
    <location>
        <begin position="195"/>
        <end position="209"/>
    </location>
</feature>
<dbReference type="OrthoDB" id="6278597at2759"/>
<dbReference type="InterPro" id="IPR006565">
    <property type="entry name" value="BTP"/>
</dbReference>